<protein>
    <submittedName>
        <fullName evidence="2">Uncharacterized protein</fullName>
    </submittedName>
</protein>
<dbReference type="Proteomes" id="UP000053477">
    <property type="component" value="Unassembled WGS sequence"/>
</dbReference>
<feature type="region of interest" description="Disordered" evidence="1">
    <location>
        <begin position="1"/>
        <end position="31"/>
    </location>
</feature>
<feature type="compositionally biased region" description="Acidic residues" evidence="1">
    <location>
        <begin position="178"/>
        <end position="187"/>
    </location>
</feature>
<feature type="compositionally biased region" description="Acidic residues" evidence="1">
    <location>
        <begin position="150"/>
        <end position="159"/>
    </location>
</feature>
<name>A0A0H2R042_9AGAM</name>
<feature type="region of interest" description="Disordered" evidence="1">
    <location>
        <begin position="347"/>
        <end position="369"/>
    </location>
</feature>
<proteinExistence type="predicted"/>
<gene>
    <name evidence="2" type="ORF">SCHPADRAFT_947152</name>
</gene>
<sequence>MSHNTSFELTSAAHFPQGNDDSPLIRGHNLLNPDEYVPAGPVDTQSSYMMHINNGASEDRHLEEAERWINHRSPDGSEANPDPQLSAFSSGGANTPALETDTEVQSDAGARDTSTGDQMGNNISTVKYQQPDLDSILARVLRPRSGVEEHDSDDDDDDAAITTQPNPLGGVTESHVPEDEEEEEREEIAEQHVGVWVGFALSDSVLGVHGRHAIDLNVKIRTATTATLWDKLLANPTTISRRLTGLLDRCTQRDLYLGTAPSPIDVNDRSFSLPENGYRELTPLSSVASCTELVEFADERTPATTRLRQAQNMEADRIPLLVLYVVDVNRQVEVAPPTSELPIVHAEDRRGNARDQGSGTNSNNSAANRDNNYLEDFEITCSYLRLQFPSIDEAVERYAFRSQQVSNNNYFGKAHWGSAYSWMVALFLVHKILQHHHCHERSIPTSGLISRVILELSDDEGNIQEREISVTLELVIKWLGIQISSSTYKNWVAFGTRVADVRRNLHSRSERHEEISVKDSILQDNLTLLTIPDEVLGGDEDENEVVHTQDQASANRLDFLPDFEHSGHYSESPEERWRLFYPGVRNNSMYHRVLKLGAEDLDKDLKAYMSEHNVRP</sequence>
<evidence type="ECO:0000256" key="1">
    <source>
        <dbReference type="SAM" id="MobiDB-lite"/>
    </source>
</evidence>
<evidence type="ECO:0000313" key="2">
    <source>
        <dbReference type="EMBL" id="KLO05145.1"/>
    </source>
</evidence>
<feature type="region of interest" description="Disordered" evidence="1">
    <location>
        <begin position="72"/>
        <end position="128"/>
    </location>
</feature>
<feature type="compositionally biased region" description="Polar residues" evidence="1">
    <location>
        <begin position="112"/>
        <end position="128"/>
    </location>
</feature>
<reference evidence="2 3" key="1">
    <citation type="submission" date="2015-04" db="EMBL/GenBank/DDBJ databases">
        <title>Complete genome sequence of Schizopora paradoxa KUC8140, a cosmopolitan wood degrader in East Asia.</title>
        <authorList>
            <consortium name="DOE Joint Genome Institute"/>
            <person name="Min B."/>
            <person name="Park H."/>
            <person name="Jang Y."/>
            <person name="Kim J.-J."/>
            <person name="Kim K.H."/>
            <person name="Pangilinan J."/>
            <person name="Lipzen A."/>
            <person name="Riley R."/>
            <person name="Grigoriev I.V."/>
            <person name="Spatafora J.W."/>
            <person name="Choi I.-G."/>
        </authorList>
    </citation>
    <scope>NUCLEOTIDE SEQUENCE [LARGE SCALE GENOMIC DNA]</scope>
    <source>
        <strain evidence="2 3">KUC8140</strain>
    </source>
</reference>
<evidence type="ECO:0000313" key="3">
    <source>
        <dbReference type="Proteomes" id="UP000053477"/>
    </source>
</evidence>
<accession>A0A0H2R042</accession>
<keyword evidence="3" id="KW-1185">Reference proteome</keyword>
<organism evidence="2 3">
    <name type="scientific">Schizopora paradoxa</name>
    <dbReference type="NCBI Taxonomy" id="27342"/>
    <lineage>
        <taxon>Eukaryota</taxon>
        <taxon>Fungi</taxon>
        <taxon>Dikarya</taxon>
        <taxon>Basidiomycota</taxon>
        <taxon>Agaricomycotina</taxon>
        <taxon>Agaricomycetes</taxon>
        <taxon>Hymenochaetales</taxon>
        <taxon>Schizoporaceae</taxon>
        <taxon>Schizopora</taxon>
    </lineage>
</organism>
<dbReference type="InParanoid" id="A0A0H2R042"/>
<feature type="region of interest" description="Disordered" evidence="1">
    <location>
        <begin position="145"/>
        <end position="188"/>
    </location>
</feature>
<dbReference type="EMBL" id="KQ086355">
    <property type="protein sequence ID" value="KLO05145.1"/>
    <property type="molecule type" value="Genomic_DNA"/>
</dbReference>
<dbReference type="AlphaFoldDB" id="A0A0H2R042"/>